<dbReference type="Gene3D" id="3.30.390.30">
    <property type="match status" value="1"/>
</dbReference>
<dbReference type="SUPFAM" id="SSF55424">
    <property type="entry name" value="FAD/NAD-linked reductases, dimerisation (C-terminal) domain"/>
    <property type="match status" value="1"/>
</dbReference>
<feature type="binding site" evidence="4">
    <location>
        <position position="263"/>
    </location>
    <ligand>
        <name>NAD(+)</name>
        <dbReference type="ChEBI" id="CHEBI:57540"/>
    </ligand>
</feature>
<dbReference type="EMBL" id="SIHJ01000002">
    <property type="protein sequence ID" value="TWT33558.1"/>
    <property type="molecule type" value="Genomic_DNA"/>
</dbReference>
<comment type="cofactor">
    <cofactor evidence="4">
        <name>FAD</name>
        <dbReference type="ChEBI" id="CHEBI:57692"/>
    </cofactor>
    <text evidence="4">Binds 1 FAD per subunit.</text>
</comment>
<evidence type="ECO:0000313" key="8">
    <source>
        <dbReference type="EMBL" id="TWT33558.1"/>
    </source>
</evidence>
<feature type="binding site" evidence="4">
    <location>
        <position position="51"/>
    </location>
    <ligand>
        <name>FAD</name>
        <dbReference type="ChEBI" id="CHEBI:57692"/>
    </ligand>
</feature>
<comment type="caution">
    <text evidence="8">The sequence shown here is derived from an EMBL/GenBank/DDBJ whole genome shotgun (WGS) entry which is preliminary data.</text>
</comment>
<keyword evidence="8" id="KW-0560">Oxidoreductase</keyword>
<dbReference type="PANTHER" id="PTHR43014">
    <property type="entry name" value="MERCURIC REDUCTASE"/>
    <property type="match status" value="1"/>
</dbReference>
<evidence type="ECO:0000313" key="9">
    <source>
        <dbReference type="Proteomes" id="UP000316714"/>
    </source>
</evidence>
<dbReference type="InterPro" id="IPR023753">
    <property type="entry name" value="FAD/NAD-binding_dom"/>
</dbReference>
<proteinExistence type="inferred from homology"/>
<feature type="disulfide bond" description="Redox-active" evidence="5">
    <location>
        <begin position="42"/>
        <end position="47"/>
    </location>
</feature>
<dbReference type="SUPFAM" id="SSF51905">
    <property type="entry name" value="FAD/NAD(P)-binding domain"/>
    <property type="match status" value="1"/>
</dbReference>
<evidence type="ECO:0000256" key="5">
    <source>
        <dbReference type="PIRSR" id="PIRSR000350-4"/>
    </source>
</evidence>
<dbReference type="PIRSF" id="PIRSF000350">
    <property type="entry name" value="Mercury_reductase_MerA"/>
    <property type="match status" value="1"/>
</dbReference>
<dbReference type="PRINTS" id="PR00411">
    <property type="entry name" value="PNDRDTASEI"/>
</dbReference>
<gene>
    <name evidence="8" type="primary">merA</name>
    <name evidence="8" type="ORF">KOR34_33900</name>
</gene>
<dbReference type="PANTHER" id="PTHR43014:SF5">
    <property type="entry name" value="GLUTATHIONE REDUCTASE (NADPH)"/>
    <property type="match status" value="1"/>
</dbReference>
<comment type="similarity">
    <text evidence="1">Belongs to the class-I pyridine nucleotide-disulfide oxidoreductase family.</text>
</comment>
<keyword evidence="3 4" id="KW-0274">FAD</keyword>
<evidence type="ECO:0000256" key="4">
    <source>
        <dbReference type="PIRSR" id="PIRSR000350-3"/>
    </source>
</evidence>
<organism evidence="8 9">
    <name type="scientific">Posidoniimonas corsicana</name>
    <dbReference type="NCBI Taxonomy" id="1938618"/>
    <lineage>
        <taxon>Bacteria</taxon>
        <taxon>Pseudomonadati</taxon>
        <taxon>Planctomycetota</taxon>
        <taxon>Planctomycetia</taxon>
        <taxon>Pirellulales</taxon>
        <taxon>Lacipirellulaceae</taxon>
        <taxon>Posidoniimonas</taxon>
    </lineage>
</organism>
<dbReference type="AlphaFoldDB" id="A0A5C5V4U7"/>
<reference evidence="8 9" key="1">
    <citation type="submission" date="2019-02" db="EMBL/GenBank/DDBJ databases">
        <title>Deep-cultivation of Planctomycetes and their phenomic and genomic characterization uncovers novel biology.</title>
        <authorList>
            <person name="Wiegand S."/>
            <person name="Jogler M."/>
            <person name="Boedeker C."/>
            <person name="Pinto D."/>
            <person name="Vollmers J."/>
            <person name="Rivas-Marin E."/>
            <person name="Kohn T."/>
            <person name="Peeters S.H."/>
            <person name="Heuer A."/>
            <person name="Rast P."/>
            <person name="Oberbeckmann S."/>
            <person name="Bunk B."/>
            <person name="Jeske O."/>
            <person name="Meyerdierks A."/>
            <person name="Storesund J.E."/>
            <person name="Kallscheuer N."/>
            <person name="Luecker S."/>
            <person name="Lage O.M."/>
            <person name="Pohl T."/>
            <person name="Merkel B.J."/>
            <person name="Hornburger P."/>
            <person name="Mueller R.-W."/>
            <person name="Bruemmer F."/>
            <person name="Labrenz M."/>
            <person name="Spormann A.M."/>
            <person name="Op Den Camp H."/>
            <person name="Overmann J."/>
            <person name="Amann R."/>
            <person name="Jetten M.S.M."/>
            <person name="Mascher T."/>
            <person name="Medema M.H."/>
            <person name="Devos D.P."/>
            <person name="Kaster A.-K."/>
            <person name="Ovreas L."/>
            <person name="Rohde M."/>
            <person name="Galperin M.Y."/>
            <person name="Jogler C."/>
        </authorList>
    </citation>
    <scope>NUCLEOTIDE SEQUENCE [LARGE SCALE GENOMIC DNA]</scope>
    <source>
        <strain evidence="8 9">KOR34</strain>
    </source>
</reference>
<dbReference type="EC" id="1.16.1.1" evidence="8"/>
<dbReference type="Pfam" id="PF07992">
    <property type="entry name" value="Pyr_redox_2"/>
    <property type="match status" value="1"/>
</dbReference>
<evidence type="ECO:0000259" key="6">
    <source>
        <dbReference type="Pfam" id="PF02852"/>
    </source>
</evidence>
<dbReference type="OrthoDB" id="230580at2"/>
<keyword evidence="2" id="KW-0285">Flavoprotein</keyword>
<dbReference type="InterPro" id="IPR016156">
    <property type="entry name" value="FAD/NAD-linked_Rdtase_dimer_sf"/>
</dbReference>
<dbReference type="Gene3D" id="3.50.50.60">
    <property type="entry name" value="FAD/NAD(P)-binding domain"/>
    <property type="match status" value="2"/>
</dbReference>
<evidence type="ECO:0000256" key="3">
    <source>
        <dbReference type="ARBA" id="ARBA00022827"/>
    </source>
</evidence>
<evidence type="ECO:0000259" key="7">
    <source>
        <dbReference type="Pfam" id="PF07992"/>
    </source>
</evidence>
<keyword evidence="4" id="KW-0520">NAD</keyword>
<sequence>MPDYFDLIVLGSGPAAARVVAKCAKAGWSVAVIDPRPVGGTCALRGCNPKKVLVRAAELVDRARQMDGAGTHLGGARVDWSDLIRFKRKFTDPVTEGRRGSFLEMGVQIFEGAPRFTGPTTLQVDGRRLTAGKVLIATGAKPAPLRIEGADLLTDSESFMELDELPEEIGFIGGGYISFEFAHVAARAGARVRILEHSRPLERFDHELVERLIDRSEEIGVHVQTGVDVMGVEQAPGGGLRVHTSAEGELSSVAAGLVVHGAGRVPNVDGLFLEAGGIQYGDRGIEVNDHFQSVSNPDVYAAGDVIDSGLPALTPAANYAARIVAQNLLEEGSAQNERPVVPAAVFTSPGLAAVGLTEAEASERGVDCRVSSGNWSGFSSMRKLGATHALYKVLIDLQTDKILGAHLLGPDAAEVINLFALAMHTGATAGDLESTLFVFPTLASDIHSML</sequence>
<dbReference type="RefSeq" id="WP_146566287.1">
    <property type="nucleotide sequence ID" value="NZ_SIHJ01000002.1"/>
</dbReference>
<dbReference type="GO" id="GO:0016152">
    <property type="term" value="F:mercury (II) reductase (NADP+) activity"/>
    <property type="evidence" value="ECO:0007669"/>
    <property type="project" value="UniProtKB-EC"/>
</dbReference>
<feature type="binding site" evidence="4">
    <location>
        <position position="304"/>
    </location>
    <ligand>
        <name>FAD</name>
        <dbReference type="ChEBI" id="CHEBI:57692"/>
    </ligand>
</feature>
<feature type="domain" description="FAD/NAD(P)-binding" evidence="7">
    <location>
        <begin position="5"/>
        <end position="318"/>
    </location>
</feature>
<dbReference type="InterPro" id="IPR004099">
    <property type="entry name" value="Pyr_nucl-diS_OxRdtase_dimer"/>
</dbReference>
<evidence type="ECO:0000256" key="1">
    <source>
        <dbReference type="ARBA" id="ARBA00007532"/>
    </source>
</evidence>
<dbReference type="InterPro" id="IPR036188">
    <property type="entry name" value="FAD/NAD-bd_sf"/>
</dbReference>
<keyword evidence="9" id="KW-1185">Reference proteome</keyword>
<protein>
    <submittedName>
        <fullName evidence="8">Mercuric reductase</fullName>
        <ecNumber evidence="8">1.16.1.1</ecNumber>
    </submittedName>
</protein>
<dbReference type="Pfam" id="PF02852">
    <property type="entry name" value="Pyr_redox_dim"/>
    <property type="match status" value="1"/>
</dbReference>
<dbReference type="GO" id="GO:0000166">
    <property type="term" value="F:nucleotide binding"/>
    <property type="evidence" value="ECO:0007669"/>
    <property type="project" value="UniProtKB-KW"/>
</dbReference>
<dbReference type="PRINTS" id="PR00368">
    <property type="entry name" value="FADPNR"/>
</dbReference>
<evidence type="ECO:0000256" key="2">
    <source>
        <dbReference type="ARBA" id="ARBA00022630"/>
    </source>
</evidence>
<dbReference type="Proteomes" id="UP000316714">
    <property type="component" value="Unassembled WGS sequence"/>
</dbReference>
<feature type="domain" description="Pyridine nucleotide-disulphide oxidoreductase dimerisation" evidence="6">
    <location>
        <begin position="341"/>
        <end position="447"/>
    </location>
</feature>
<keyword evidence="4" id="KW-0547">Nucleotide-binding</keyword>
<feature type="binding site" evidence="4">
    <location>
        <position position="196"/>
    </location>
    <ligand>
        <name>NAD(+)</name>
        <dbReference type="ChEBI" id="CHEBI:57540"/>
    </ligand>
</feature>
<dbReference type="InterPro" id="IPR001100">
    <property type="entry name" value="Pyr_nuc-diS_OxRdtase"/>
</dbReference>
<accession>A0A5C5V4U7</accession>
<name>A0A5C5V4U7_9BACT</name>
<feature type="binding site" evidence="4">
    <location>
        <begin position="173"/>
        <end position="180"/>
    </location>
    <ligand>
        <name>NAD(+)</name>
        <dbReference type="ChEBI" id="CHEBI:57540"/>
    </ligand>
</feature>